<organism evidence="3 4">
    <name type="scientific">Hypholoma sublateritium (strain FD-334 SS-4)</name>
    <dbReference type="NCBI Taxonomy" id="945553"/>
    <lineage>
        <taxon>Eukaryota</taxon>
        <taxon>Fungi</taxon>
        <taxon>Dikarya</taxon>
        <taxon>Basidiomycota</taxon>
        <taxon>Agaricomycotina</taxon>
        <taxon>Agaricomycetes</taxon>
        <taxon>Agaricomycetidae</taxon>
        <taxon>Agaricales</taxon>
        <taxon>Agaricineae</taxon>
        <taxon>Strophariaceae</taxon>
        <taxon>Hypholoma</taxon>
    </lineage>
</organism>
<evidence type="ECO:0000259" key="2">
    <source>
        <dbReference type="Pfam" id="PF06424"/>
    </source>
</evidence>
<name>A0A0D2PX13_HYPSF</name>
<dbReference type="Pfam" id="PF06424">
    <property type="entry name" value="PRP1_N"/>
    <property type="match status" value="1"/>
</dbReference>
<feature type="chain" id="PRO_5002261080" description="PRP1 splicing factor N-terminal domain-containing protein" evidence="1">
    <location>
        <begin position="28"/>
        <end position="97"/>
    </location>
</feature>
<keyword evidence="4" id="KW-1185">Reference proteome</keyword>
<reference evidence="4" key="1">
    <citation type="submission" date="2014-04" db="EMBL/GenBank/DDBJ databases">
        <title>Evolutionary Origins and Diversification of the Mycorrhizal Mutualists.</title>
        <authorList>
            <consortium name="DOE Joint Genome Institute"/>
            <consortium name="Mycorrhizal Genomics Consortium"/>
            <person name="Kohler A."/>
            <person name="Kuo A."/>
            <person name="Nagy L.G."/>
            <person name="Floudas D."/>
            <person name="Copeland A."/>
            <person name="Barry K.W."/>
            <person name="Cichocki N."/>
            <person name="Veneault-Fourrey C."/>
            <person name="LaButti K."/>
            <person name="Lindquist E.A."/>
            <person name="Lipzen A."/>
            <person name="Lundell T."/>
            <person name="Morin E."/>
            <person name="Murat C."/>
            <person name="Riley R."/>
            <person name="Ohm R."/>
            <person name="Sun H."/>
            <person name="Tunlid A."/>
            <person name="Henrissat B."/>
            <person name="Grigoriev I.V."/>
            <person name="Hibbett D.S."/>
            <person name="Martin F."/>
        </authorList>
    </citation>
    <scope>NUCLEOTIDE SEQUENCE [LARGE SCALE GENOMIC DNA]</scope>
    <source>
        <strain evidence="4">FD-334 SS-4</strain>
    </source>
</reference>
<feature type="non-terminal residue" evidence="3">
    <location>
        <position position="1"/>
    </location>
</feature>
<evidence type="ECO:0000256" key="1">
    <source>
        <dbReference type="SAM" id="SignalP"/>
    </source>
</evidence>
<dbReference type="GO" id="GO:0000398">
    <property type="term" value="P:mRNA splicing, via spliceosome"/>
    <property type="evidence" value="ECO:0007669"/>
    <property type="project" value="InterPro"/>
</dbReference>
<feature type="signal peptide" evidence="1">
    <location>
        <begin position="1"/>
        <end position="27"/>
    </location>
</feature>
<accession>A0A0D2PX13</accession>
<protein>
    <recommendedName>
        <fullName evidence="2">PRP1 splicing factor N-terminal domain-containing protein</fullName>
    </recommendedName>
</protein>
<dbReference type="OrthoDB" id="3187696at2759"/>
<gene>
    <name evidence="3" type="ORF">HYPSUDRAFT_136781</name>
</gene>
<dbReference type="STRING" id="945553.A0A0D2PX13"/>
<dbReference type="InterPro" id="IPR010491">
    <property type="entry name" value="PRP1_N"/>
</dbReference>
<feature type="domain" description="PRP1 splicing factor N-terminal" evidence="2">
    <location>
        <begin position="17"/>
        <end position="66"/>
    </location>
</feature>
<dbReference type="EMBL" id="KN817539">
    <property type="protein sequence ID" value="KJA24000.1"/>
    <property type="molecule type" value="Genomic_DNA"/>
</dbReference>
<evidence type="ECO:0000313" key="4">
    <source>
        <dbReference type="Proteomes" id="UP000054270"/>
    </source>
</evidence>
<dbReference type="Proteomes" id="UP000054270">
    <property type="component" value="Unassembled WGS sequence"/>
</dbReference>
<evidence type="ECO:0000313" key="3">
    <source>
        <dbReference type="EMBL" id="KJA24000.1"/>
    </source>
</evidence>
<keyword evidence="1" id="KW-0732">Signal</keyword>
<proteinExistence type="predicted"/>
<dbReference type="AlphaFoldDB" id="A0A0D2PX13"/>
<sequence length="97" mass="10657">NKPNKVTSLSLPVLALYVVGLSRGASGFTTRPYIGPAREGLSEEVIAEEAEADPKKFQVPDNKYGLFPGTTYKQDFKLIGVIERMRMLFDSFQACAA</sequence>